<dbReference type="Proteomes" id="UP000576152">
    <property type="component" value="Unassembled WGS sequence"/>
</dbReference>
<evidence type="ECO:0008006" key="4">
    <source>
        <dbReference type="Google" id="ProtNLM"/>
    </source>
</evidence>
<dbReference type="RefSeq" id="WP_183471713.1">
    <property type="nucleotide sequence ID" value="NZ_CP139691.1"/>
</dbReference>
<reference evidence="2 3" key="1">
    <citation type="submission" date="2020-08" db="EMBL/GenBank/DDBJ databases">
        <title>Genomic Encyclopedia of Type Strains, Phase III (KMG-III): the genomes of soil and plant-associated and newly described type strains.</title>
        <authorList>
            <person name="Whitman W."/>
        </authorList>
    </citation>
    <scope>NUCLEOTIDE SEQUENCE [LARGE SCALE GENOMIC DNA]</scope>
    <source>
        <strain evidence="2 3">CECT 8572</strain>
    </source>
</reference>
<dbReference type="InterPro" id="IPR021323">
    <property type="entry name" value="DUF2927"/>
</dbReference>
<dbReference type="Pfam" id="PF11150">
    <property type="entry name" value="DUF2927"/>
    <property type="match status" value="1"/>
</dbReference>
<evidence type="ECO:0000313" key="2">
    <source>
        <dbReference type="EMBL" id="MBB3712073.1"/>
    </source>
</evidence>
<protein>
    <recommendedName>
        <fullName evidence="4">DUF2927 domain-containing protein</fullName>
    </recommendedName>
</protein>
<comment type="caution">
    <text evidence="2">The sequence shown here is derived from an EMBL/GenBank/DDBJ whole genome shotgun (WGS) entry which is preliminary data.</text>
</comment>
<name>A0ABR6HNP5_9RHOB</name>
<feature type="region of interest" description="Disordered" evidence="1">
    <location>
        <begin position="12"/>
        <end position="59"/>
    </location>
</feature>
<accession>A0ABR6HNP5</accession>
<feature type="compositionally biased region" description="Pro residues" evidence="1">
    <location>
        <begin position="14"/>
        <end position="23"/>
    </location>
</feature>
<feature type="compositionally biased region" description="Pro residues" evidence="1">
    <location>
        <begin position="38"/>
        <end position="48"/>
    </location>
</feature>
<sequence length="321" mass="34862">MALSLVAACAEPPELVPVTPPRNQPVATAPAAMAQPSTPSPQPRPEPVADPVRSAASQALSQHYAKLQSDLVAQGLLRGDGGGPDTPFTDTMLARNFIRIALFDEYVADGTELRAEATMSRLRRWESPIRMDVRFGDTVPAKQRVRDRNAVAAYGARLSRLTGVPITQTAEEGNFSVLILNEDDRRGFESELRRMVPGIAESSVRAFLNPPRSTLCLVIAFSQDGGSTYSRAVALIRGEHPDLLRLACIHEELAQGMGLANDSPQARPSIFNDDEEFGLLTKHDELLLKMLYDRRMRPGMSAVEAAPIARDIAAELLGGNV</sequence>
<gene>
    <name evidence="2" type="ORF">FHS00_001650</name>
</gene>
<evidence type="ECO:0000313" key="3">
    <source>
        <dbReference type="Proteomes" id="UP000576152"/>
    </source>
</evidence>
<evidence type="ECO:0000256" key="1">
    <source>
        <dbReference type="SAM" id="MobiDB-lite"/>
    </source>
</evidence>
<keyword evidence="3" id="KW-1185">Reference proteome</keyword>
<proteinExistence type="predicted"/>
<dbReference type="EMBL" id="JACIBX010000005">
    <property type="protein sequence ID" value="MBB3712073.1"/>
    <property type="molecule type" value="Genomic_DNA"/>
</dbReference>
<organism evidence="2 3">
    <name type="scientific">Limimaricola variabilis</name>
    <dbReference type="NCBI Taxonomy" id="1492771"/>
    <lineage>
        <taxon>Bacteria</taxon>
        <taxon>Pseudomonadati</taxon>
        <taxon>Pseudomonadota</taxon>
        <taxon>Alphaproteobacteria</taxon>
        <taxon>Rhodobacterales</taxon>
        <taxon>Paracoccaceae</taxon>
        <taxon>Limimaricola</taxon>
    </lineage>
</organism>